<evidence type="ECO:0000313" key="3">
    <source>
        <dbReference type="Proteomes" id="UP001642464"/>
    </source>
</evidence>
<keyword evidence="3" id="KW-1185">Reference proteome</keyword>
<feature type="compositionally biased region" description="Basic and acidic residues" evidence="1">
    <location>
        <begin position="154"/>
        <end position="175"/>
    </location>
</feature>
<comment type="caution">
    <text evidence="2">The sequence shown here is derived from an EMBL/GenBank/DDBJ whole genome shotgun (WGS) entry which is preliminary data.</text>
</comment>
<name>A0ABP0MZU8_9DINO</name>
<gene>
    <name evidence="2" type="ORF">SCF082_LOCUS30656</name>
</gene>
<feature type="region of interest" description="Disordered" evidence="1">
    <location>
        <begin position="134"/>
        <end position="175"/>
    </location>
</feature>
<proteinExistence type="predicted"/>
<accession>A0ABP0MZU8</accession>
<dbReference type="Proteomes" id="UP001642464">
    <property type="component" value="Unassembled WGS sequence"/>
</dbReference>
<evidence type="ECO:0008006" key="4">
    <source>
        <dbReference type="Google" id="ProtNLM"/>
    </source>
</evidence>
<sequence>MVQIPMPTVVMTLDSGADVSVAPENFYALGMPTSRTHMVDAQGERIQSGNRRLRLVATAKDGATHLVEFVEQFALGQGATHPLLSLGLLRQGWVLSRDRDELLLEHRERSLQIPARLERNSLVMEVQVCAVRSEEDDDVTMEEKECAMPPEVAGSKEEKRVEDAEKCGEPKEEKQ</sequence>
<protein>
    <recommendedName>
        <fullName evidence="4">Peptidase A2 domain-containing protein</fullName>
    </recommendedName>
</protein>
<evidence type="ECO:0000256" key="1">
    <source>
        <dbReference type="SAM" id="MobiDB-lite"/>
    </source>
</evidence>
<evidence type="ECO:0000313" key="2">
    <source>
        <dbReference type="EMBL" id="CAK9057016.1"/>
    </source>
</evidence>
<dbReference type="EMBL" id="CAXAMM010025469">
    <property type="protein sequence ID" value="CAK9057016.1"/>
    <property type="molecule type" value="Genomic_DNA"/>
</dbReference>
<organism evidence="2 3">
    <name type="scientific">Durusdinium trenchii</name>
    <dbReference type="NCBI Taxonomy" id="1381693"/>
    <lineage>
        <taxon>Eukaryota</taxon>
        <taxon>Sar</taxon>
        <taxon>Alveolata</taxon>
        <taxon>Dinophyceae</taxon>
        <taxon>Suessiales</taxon>
        <taxon>Symbiodiniaceae</taxon>
        <taxon>Durusdinium</taxon>
    </lineage>
</organism>
<reference evidence="2 3" key="1">
    <citation type="submission" date="2024-02" db="EMBL/GenBank/DDBJ databases">
        <authorList>
            <person name="Chen Y."/>
            <person name="Shah S."/>
            <person name="Dougan E. K."/>
            <person name="Thang M."/>
            <person name="Chan C."/>
        </authorList>
    </citation>
    <scope>NUCLEOTIDE SEQUENCE [LARGE SCALE GENOMIC DNA]</scope>
</reference>